<gene>
    <name evidence="1" type="ORF">K491DRAFT_113879</name>
</gene>
<name>A0A6A6SWR9_9PLEO</name>
<dbReference type="Proteomes" id="UP000799324">
    <property type="component" value="Unassembled WGS sequence"/>
</dbReference>
<dbReference type="AlphaFoldDB" id="A0A6A6SWR9"/>
<organism evidence="1 2">
    <name type="scientific">Lophiostoma macrostomum CBS 122681</name>
    <dbReference type="NCBI Taxonomy" id="1314788"/>
    <lineage>
        <taxon>Eukaryota</taxon>
        <taxon>Fungi</taxon>
        <taxon>Dikarya</taxon>
        <taxon>Ascomycota</taxon>
        <taxon>Pezizomycotina</taxon>
        <taxon>Dothideomycetes</taxon>
        <taxon>Pleosporomycetidae</taxon>
        <taxon>Pleosporales</taxon>
        <taxon>Lophiostomataceae</taxon>
        <taxon>Lophiostoma</taxon>
    </lineage>
</organism>
<dbReference type="EMBL" id="MU004440">
    <property type="protein sequence ID" value="KAF2650908.1"/>
    <property type="molecule type" value="Genomic_DNA"/>
</dbReference>
<keyword evidence="2" id="KW-1185">Reference proteome</keyword>
<protein>
    <submittedName>
        <fullName evidence="1">Uncharacterized protein</fullName>
    </submittedName>
</protein>
<accession>A0A6A6SWR9</accession>
<evidence type="ECO:0000313" key="2">
    <source>
        <dbReference type="Proteomes" id="UP000799324"/>
    </source>
</evidence>
<sequence>MMSWIRFAVLGPMRHFLTWNSLTIWLAVKGLMSMMNCGVVAATPIRSFKRFSRYAARVAFRASSPVVPEGVVETTAPASCSLLGARGPRPSWIRSSAKSQSSNVNFRVYLVLPLVRCSPRACAKCSRLRRRRSSIRPRSSSSI</sequence>
<evidence type="ECO:0000313" key="1">
    <source>
        <dbReference type="EMBL" id="KAF2650908.1"/>
    </source>
</evidence>
<reference evidence="1" key="1">
    <citation type="journal article" date="2020" name="Stud. Mycol.">
        <title>101 Dothideomycetes genomes: a test case for predicting lifestyles and emergence of pathogens.</title>
        <authorList>
            <person name="Haridas S."/>
            <person name="Albert R."/>
            <person name="Binder M."/>
            <person name="Bloem J."/>
            <person name="Labutti K."/>
            <person name="Salamov A."/>
            <person name="Andreopoulos B."/>
            <person name="Baker S."/>
            <person name="Barry K."/>
            <person name="Bills G."/>
            <person name="Bluhm B."/>
            <person name="Cannon C."/>
            <person name="Castanera R."/>
            <person name="Culley D."/>
            <person name="Daum C."/>
            <person name="Ezra D."/>
            <person name="Gonzalez J."/>
            <person name="Henrissat B."/>
            <person name="Kuo A."/>
            <person name="Liang C."/>
            <person name="Lipzen A."/>
            <person name="Lutzoni F."/>
            <person name="Magnuson J."/>
            <person name="Mondo S."/>
            <person name="Nolan M."/>
            <person name="Ohm R."/>
            <person name="Pangilinan J."/>
            <person name="Park H.-J."/>
            <person name="Ramirez L."/>
            <person name="Alfaro M."/>
            <person name="Sun H."/>
            <person name="Tritt A."/>
            <person name="Yoshinaga Y."/>
            <person name="Zwiers L.-H."/>
            <person name="Turgeon B."/>
            <person name="Goodwin S."/>
            <person name="Spatafora J."/>
            <person name="Crous P."/>
            <person name="Grigoriev I."/>
        </authorList>
    </citation>
    <scope>NUCLEOTIDE SEQUENCE</scope>
    <source>
        <strain evidence="1">CBS 122681</strain>
    </source>
</reference>
<proteinExistence type="predicted"/>